<dbReference type="AlphaFoldDB" id="A0A4Y2L0R8"/>
<dbReference type="Proteomes" id="UP000499080">
    <property type="component" value="Unassembled WGS sequence"/>
</dbReference>
<keyword evidence="2" id="KW-1185">Reference proteome</keyword>
<reference evidence="1 2" key="1">
    <citation type="journal article" date="2019" name="Sci. Rep.">
        <title>Orb-weaving spider Araneus ventricosus genome elucidates the spidroin gene catalogue.</title>
        <authorList>
            <person name="Kono N."/>
            <person name="Nakamura H."/>
            <person name="Ohtoshi R."/>
            <person name="Moran D.A.P."/>
            <person name="Shinohara A."/>
            <person name="Yoshida Y."/>
            <person name="Fujiwara M."/>
            <person name="Mori M."/>
            <person name="Tomita M."/>
            <person name="Arakawa K."/>
        </authorList>
    </citation>
    <scope>NUCLEOTIDE SEQUENCE [LARGE SCALE GENOMIC DNA]</scope>
</reference>
<protein>
    <submittedName>
        <fullName evidence="1">Uncharacterized protein</fullName>
    </submittedName>
</protein>
<evidence type="ECO:0000313" key="1">
    <source>
        <dbReference type="EMBL" id="GBN07989.1"/>
    </source>
</evidence>
<gene>
    <name evidence="1" type="ORF">AVEN_221904_1</name>
</gene>
<sequence length="124" mass="14504">MAQCTEWKTGPDENLNISTAQRQFSSDLGISDGFWSEALQMVWSGALLNVQLYTQKCFFLYWHIIQYLVQFHHALEPCFQLAYPFMKHGTGGSNPTWSSMTRQTYELRTIHRIFYWSKQPGATR</sequence>
<evidence type="ECO:0000313" key="2">
    <source>
        <dbReference type="Proteomes" id="UP000499080"/>
    </source>
</evidence>
<organism evidence="1 2">
    <name type="scientific">Araneus ventricosus</name>
    <name type="common">Orbweaver spider</name>
    <name type="synonym">Epeira ventricosa</name>
    <dbReference type="NCBI Taxonomy" id="182803"/>
    <lineage>
        <taxon>Eukaryota</taxon>
        <taxon>Metazoa</taxon>
        <taxon>Ecdysozoa</taxon>
        <taxon>Arthropoda</taxon>
        <taxon>Chelicerata</taxon>
        <taxon>Arachnida</taxon>
        <taxon>Araneae</taxon>
        <taxon>Araneomorphae</taxon>
        <taxon>Entelegynae</taxon>
        <taxon>Araneoidea</taxon>
        <taxon>Araneidae</taxon>
        <taxon>Araneus</taxon>
    </lineage>
</organism>
<name>A0A4Y2L0R8_ARAVE</name>
<accession>A0A4Y2L0R8</accession>
<proteinExistence type="predicted"/>
<comment type="caution">
    <text evidence="1">The sequence shown here is derived from an EMBL/GenBank/DDBJ whole genome shotgun (WGS) entry which is preliminary data.</text>
</comment>
<dbReference type="EMBL" id="BGPR01005217">
    <property type="protein sequence ID" value="GBN07989.1"/>
    <property type="molecule type" value="Genomic_DNA"/>
</dbReference>